<organism evidence="4 5">
    <name type="scientific">Acetobacter estunensis</name>
    <dbReference type="NCBI Taxonomy" id="104097"/>
    <lineage>
        <taxon>Bacteria</taxon>
        <taxon>Pseudomonadati</taxon>
        <taxon>Pseudomonadota</taxon>
        <taxon>Alphaproteobacteria</taxon>
        <taxon>Acetobacterales</taxon>
        <taxon>Acetobacteraceae</taxon>
        <taxon>Acetobacter</taxon>
    </lineage>
</organism>
<feature type="signal peptide" evidence="3">
    <location>
        <begin position="1"/>
        <end position="20"/>
    </location>
</feature>
<gene>
    <name evidence="4" type="ORF">GOB87_13690</name>
</gene>
<comment type="caution">
    <text evidence="4">The sequence shown here is derived from an EMBL/GenBank/DDBJ whole genome shotgun (WGS) entry which is preliminary data.</text>
</comment>
<dbReference type="SUPFAM" id="SSF48452">
    <property type="entry name" value="TPR-like"/>
    <property type="match status" value="1"/>
</dbReference>
<feature type="region of interest" description="Disordered" evidence="2">
    <location>
        <begin position="45"/>
        <end position="69"/>
    </location>
</feature>
<dbReference type="Proteomes" id="UP000597459">
    <property type="component" value="Unassembled WGS sequence"/>
</dbReference>
<dbReference type="InterPro" id="IPR011990">
    <property type="entry name" value="TPR-like_helical_dom_sf"/>
</dbReference>
<evidence type="ECO:0000313" key="4">
    <source>
        <dbReference type="EMBL" id="NHO54985.1"/>
    </source>
</evidence>
<name>A0A967EEF0_9PROT</name>
<protein>
    <recommendedName>
        <fullName evidence="6">Tetratricopeptide repeat protein</fullName>
    </recommendedName>
</protein>
<proteinExistence type="predicted"/>
<dbReference type="EMBL" id="WOTH01000041">
    <property type="protein sequence ID" value="NHO54985.1"/>
    <property type="molecule type" value="Genomic_DNA"/>
</dbReference>
<dbReference type="AlphaFoldDB" id="A0A967EEF0"/>
<feature type="chain" id="PRO_5037179034" description="Tetratricopeptide repeat protein" evidence="3">
    <location>
        <begin position="21"/>
        <end position="277"/>
    </location>
</feature>
<accession>A0A967EEF0</accession>
<evidence type="ECO:0000313" key="5">
    <source>
        <dbReference type="Proteomes" id="UP000597459"/>
    </source>
</evidence>
<keyword evidence="5" id="KW-1185">Reference proteome</keyword>
<evidence type="ECO:0000256" key="2">
    <source>
        <dbReference type="SAM" id="MobiDB-lite"/>
    </source>
</evidence>
<evidence type="ECO:0000256" key="1">
    <source>
        <dbReference type="SAM" id="Coils"/>
    </source>
</evidence>
<dbReference type="RefSeq" id="WP_166318021.1">
    <property type="nucleotide sequence ID" value="NZ_WOTH01000041.1"/>
</dbReference>
<dbReference type="Gene3D" id="1.25.40.10">
    <property type="entry name" value="Tetratricopeptide repeat domain"/>
    <property type="match status" value="1"/>
</dbReference>
<feature type="coiled-coil region" evidence="1">
    <location>
        <begin position="73"/>
        <end position="114"/>
    </location>
</feature>
<keyword evidence="3" id="KW-0732">Signal</keyword>
<keyword evidence="1" id="KW-0175">Coiled coil</keyword>
<sequence>MSGLLAATALLGLLPLTAYAQMTSREGIELQNQIMDLKQQLSQVQSGGGSSSVLAPPVAQGTPQTSGASGDLVAQLVDRVNTLEEQQREMRGQIEDLTNQLKEKSASLSKQMSDMQFAAQNGGGAAAGGAAAAAASSHATSSSSHDEAAASTPANYLKAGHDALLKRDYAGAQENAESAIAHGKGATKVDGQYLLGQSLAGQKQYRQSAVAYYDAYRSSPKGTKAPFALLGVSASLISLGDKKAACQALDKLKTEFPSAGEQVSHSASVFRKKASCS</sequence>
<evidence type="ECO:0008006" key="6">
    <source>
        <dbReference type="Google" id="ProtNLM"/>
    </source>
</evidence>
<evidence type="ECO:0000256" key="3">
    <source>
        <dbReference type="SAM" id="SignalP"/>
    </source>
</evidence>
<reference evidence="4" key="1">
    <citation type="submission" date="2019-11" db="EMBL/GenBank/DDBJ databases">
        <title>Description of new Acetobacter species.</title>
        <authorList>
            <person name="Cleenwerck I."/>
            <person name="Sombolestani A.S."/>
        </authorList>
    </citation>
    <scope>NUCLEOTIDE SEQUENCE</scope>
    <source>
        <strain evidence="4">LMG 1626</strain>
    </source>
</reference>